<dbReference type="GO" id="GO:0005886">
    <property type="term" value="C:plasma membrane"/>
    <property type="evidence" value="ECO:0007669"/>
    <property type="project" value="UniProtKB-SubCell"/>
</dbReference>
<sequence length="543" mass="60790">MSVGNRLPRVGLLLLICGIAFWWRLGYLGLIDPDEPFYAQSSREMAQAHDWVTPRIFDQPQFEKPIFIYWLSMGSFRIFGDNELGVRAPAAVFATLLVFMTWAFGARMFNPRAGLLSAIVLATGAEYFVSARMILTDMVFATFVCGAVFSLWLASRSERRRDAWFVFACALSGLAVLTKGPLGLLIPAFAAVALWLAREHPLPRRFPPAAVGLAVFAAIAVPWYAIMMNEFGRTYFDAFFLHENVHRFFHAEHRNNNHFYYYPAVLIAGSVPWTPALVTLFGRARRAAMWEGSPRFLILWMLFCLGFFTLAQSKLPSYVLFLFVPLALLIGRALDTLADGGVERYEKWAMWTLGAAQVAPFLVAPRIPTYGELMWPLGIVAACLVIALILQARRAWTAWIAVTASSALLLPVVCLTWTGPAVDAIVSTRALSKEILRELHPSETLLASPILIRGVFYYTHHPVIVLSDRDHPFYTPHPLPVVRSRELNRYLIGKDGALCAVSGHDWARMEPELRHDGWVVQDTTGGKVIVRSPAPTDSSRLHP</sequence>
<dbReference type="GO" id="GO:0016763">
    <property type="term" value="F:pentosyltransferase activity"/>
    <property type="evidence" value="ECO:0007669"/>
    <property type="project" value="TreeGrafter"/>
</dbReference>
<feature type="transmembrane region" description="Helical" evidence="8">
    <location>
        <begin position="294"/>
        <end position="311"/>
    </location>
</feature>
<dbReference type="Proteomes" id="UP000319829">
    <property type="component" value="Unassembled WGS sequence"/>
</dbReference>
<gene>
    <name evidence="10" type="ORF">E6K74_07275</name>
</gene>
<feature type="transmembrane region" description="Helical" evidence="8">
    <location>
        <begin position="259"/>
        <end position="282"/>
    </location>
</feature>
<keyword evidence="3" id="KW-0328">Glycosyltransferase</keyword>
<dbReference type="AlphaFoldDB" id="A0A538SS91"/>
<feature type="transmembrane region" description="Helical" evidence="8">
    <location>
        <begin position="397"/>
        <end position="419"/>
    </location>
</feature>
<comment type="caution">
    <text evidence="10">The sequence shown here is derived from an EMBL/GenBank/DDBJ whole genome shotgun (WGS) entry which is preliminary data.</text>
</comment>
<feature type="transmembrane region" description="Helical" evidence="8">
    <location>
        <begin position="164"/>
        <end position="197"/>
    </location>
</feature>
<feature type="transmembrane region" description="Helical" evidence="8">
    <location>
        <begin position="86"/>
        <end position="106"/>
    </location>
</feature>
<dbReference type="InterPro" id="IPR038731">
    <property type="entry name" value="RgtA/B/C-like"/>
</dbReference>
<keyword evidence="2" id="KW-1003">Cell membrane</keyword>
<evidence type="ECO:0000313" key="10">
    <source>
        <dbReference type="EMBL" id="TMQ54164.1"/>
    </source>
</evidence>
<organism evidence="10 11">
    <name type="scientific">Eiseniibacteriota bacterium</name>
    <dbReference type="NCBI Taxonomy" id="2212470"/>
    <lineage>
        <taxon>Bacteria</taxon>
        <taxon>Candidatus Eiseniibacteriota</taxon>
    </lineage>
</organism>
<evidence type="ECO:0000256" key="3">
    <source>
        <dbReference type="ARBA" id="ARBA00022676"/>
    </source>
</evidence>
<dbReference type="EMBL" id="VBOU01000076">
    <property type="protein sequence ID" value="TMQ54164.1"/>
    <property type="molecule type" value="Genomic_DNA"/>
</dbReference>
<evidence type="ECO:0000256" key="2">
    <source>
        <dbReference type="ARBA" id="ARBA00022475"/>
    </source>
</evidence>
<dbReference type="GO" id="GO:0010041">
    <property type="term" value="P:response to iron(III) ion"/>
    <property type="evidence" value="ECO:0007669"/>
    <property type="project" value="TreeGrafter"/>
</dbReference>
<proteinExistence type="predicted"/>
<evidence type="ECO:0000313" key="11">
    <source>
        <dbReference type="Proteomes" id="UP000319829"/>
    </source>
</evidence>
<keyword evidence="5 8" id="KW-0812">Transmembrane</keyword>
<feature type="transmembrane region" description="Helical" evidence="8">
    <location>
        <begin position="127"/>
        <end position="152"/>
    </location>
</feature>
<evidence type="ECO:0000256" key="8">
    <source>
        <dbReference type="SAM" id="Phobius"/>
    </source>
</evidence>
<dbReference type="PANTHER" id="PTHR33908:SF3">
    <property type="entry name" value="UNDECAPRENYL PHOSPHATE-ALPHA-4-AMINO-4-DEOXY-L-ARABINOSE ARABINOSYL TRANSFERASE"/>
    <property type="match status" value="1"/>
</dbReference>
<feature type="transmembrane region" description="Helical" evidence="8">
    <location>
        <begin position="209"/>
        <end position="226"/>
    </location>
</feature>
<comment type="subcellular location">
    <subcellularLocation>
        <location evidence="1">Cell membrane</location>
        <topology evidence="1">Multi-pass membrane protein</topology>
    </subcellularLocation>
</comment>
<dbReference type="PANTHER" id="PTHR33908">
    <property type="entry name" value="MANNOSYLTRANSFERASE YKCB-RELATED"/>
    <property type="match status" value="1"/>
</dbReference>
<accession>A0A538SS91</accession>
<feature type="transmembrane region" description="Helical" evidence="8">
    <location>
        <begin position="317"/>
        <end position="336"/>
    </location>
</feature>
<evidence type="ECO:0000256" key="4">
    <source>
        <dbReference type="ARBA" id="ARBA00022679"/>
    </source>
</evidence>
<dbReference type="Pfam" id="PF13231">
    <property type="entry name" value="PMT_2"/>
    <property type="match status" value="1"/>
</dbReference>
<evidence type="ECO:0000256" key="1">
    <source>
        <dbReference type="ARBA" id="ARBA00004651"/>
    </source>
</evidence>
<evidence type="ECO:0000259" key="9">
    <source>
        <dbReference type="Pfam" id="PF13231"/>
    </source>
</evidence>
<protein>
    <submittedName>
        <fullName evidence="10">Glycosyltransferase family 39 protein</fullName>
    </submittedName>
</protein>
<keyword evidence="6 8" id="KW-1133">Transmembrane helix</keyword>
<evidence type="ECO:0000256" key="7">
    <source>
        <dbReference type="ARBA" id="ARBA00023136"/>
    </source>
</evidence>
<feature type="transmembrane region" description="Helical" evidence="8">
    <location>
        <begin position="373"/>
        <end position="390"/>
    </location>
</feature>
<name>A0A538SS91_UNCEI</name>
<dbReference type="GO" id="GO:0009103">
    <property type="term" value="P:lipopolysaccharide biosynthetic process"/>
    <property type="evidence" value="ECO:0007669"/>
    <property type="project" value="UniProtKB-ARBA"/>
</dbReference>
<feature type="transmembrane region" description="Helical" evidence="8">
    <location>
        <begin position="12"/>
        <end position="31"/>
    </location>
</feature>
<evidence type="ECO:0000256" key="6">
    <source>
        <dbReference type="ARBA" id="ARBA00022989"/>
    </source>
</evidence>
<keyword evidence="4 10" id="KW-0808">Transferase</keyword>
<feature type="domain" description="Glycosyltransferase RgtA/B/C/D-like" evidence="9">
    <location>
        <begin position="64"/>
        <end position="222"/>
    </location>
</feature>
<keyword evidence="7 8" id="KW-0472">Membrane</keyword>
<evidence type="ECO:0000256" key="5">
    <source>
        <dbReference type="ARBA" id="ARBA00022692"/>
    </source>
</evidence>
<reference evidence="10 11" key="1">
    <citation type="journal article" date="2019" name="Nat. Microbiol.">
        <title>Mediterranean grassland soil C-N compound turnover is dependent on rainfall and depth, and is mediated by genomically divergent microorganisms.</title>
        <authorList>
            <person name="Diamond S."/>
            <person name="Andeer P.F."/>
            <person name="Li Z."/>
            <person name="Crits-Christoph A."/>
            <person name="Burstein D."/>
            <person name="Anantharaman K."/>
            <person name="Lane K.R."/>
            <person name="Thomas B.C."/>
            <person name="Pan C."/>
            <person name="Northen T.R."/>
            <person name="Banfield J.F."/>
        </authorList>
    </citation>
    <scope>NUCLEOTIDE SEQUENCE [LARGE SCALE GENOMIC DNA]</scope>
    <source>
        <strain evidence="10">WS_4</strain>
    </source>
</reference>
<dbReference type="InterPro" id="IPR050297">
    <property type="entry name" value="LipidA_mod_glycosyltrf_83"/>
</dbReference>